<evidence type="ECO:0000313" key="1">
    <source>
        <dbReference type="EMBL" id="CAF4394248.1"/>
    </source>
</evidence>
<feature type="non-terminal residue" evidence="1">
    <location>
        <position position="1"/>
    </location>
</feature>
<comment type="caution">
    <text evidence="1">The sequence shown here is derived from an EMBL/GenBank/DDBJ whole genome shotgun (WGS) entry which is preliminary data.</text>
</comment>
<accession>A0A820NUR5</accession>
<name>A0A820NUR5_9BILA</name>
<reference evidence="1" key="1">
    <citation type="submission" date="2021-02" db="EMBL/GenBank/DDBJ databases">
        <authorList>
            <person name="Nowell W R."/>
        </authorList>
    </citation>
    <scope>NUCLEOTIDE SEQUENCE</scope>
</reference>
<protein>
    <submittedName>
        <fullName evidence="1">Uncharacterized protein</fullName>
    </submittedName>
</protein>
<sequence>KYLKRTTTNSFTPTDRLTMNEIEMEFDLDCLSRIRRVIFHKRANEQFSLVNNNNNNKKQQSTNIESTSSWYMSYAKWISSKTVDLWKTTTPTDTNQAIIATTTIFENASVLKRSHIFKSSNRK</sequence>
<dbReference type="EMBL" id="CAJOBD010064795">
    <property type="protein sequence ID" value="CAF4394248.1"/>
    <property type="molecule type" value="Genomic_DNA"/>
</dbReference>
<dbReference type="AlphaFoldDB" id="A0A820NUR5"/>
<dbReference type="Proteomes" id="UP000663836">
    <property type="component" value="Unassembled WGS sequence"/>
</dbReference>
<gene>
    <name evidence="1" type="ORF">JBS370_LOCUS43251</name>
</gene>
<proteinExistence type="predicted"/>
<evidence type="ECO:0000313" key="2">
    <source>
        <dbReference type="Proteomes" id="UP000663836"/>
    </source>
</evidence>
<organism evidence="1 2">
    <name type="scientific">Rotaria sordida</name>
    <dbReference type="NCBI Taxonomy" id="392033"/>
    <lineage>
        <taxon>Eukaryota</taxon>
        <taxon>Metazoa</taxon>
        <taxon>Spiralia</taxon>
        <taxon>Gnathifera</taxon>
        <taxon>Rotifera</taxon>
        <taxon>Eurotatoria</taxon>
        <taxon>Bdelloidea</taxon>
        <taxon>Philodinida</taxon>
        <taxon>Philodinidae</taxon>
        <taxon>Rotaria</taxon>
    </lineage>
</organism>